<name>R7YIJ1_CONA1</name>
<evidence type="ECO:0000313" key="16">
    <source>
        <dbReference type="Proteomes" id="UP000016924"/>
    </source>
</evidence>
<dbReference type="HOGENOM" id="CLU_003705_0_2_1"/>
<dbReference type="GO" id="GO:0016020">
    <property type="term" value="C:membrane"/>
    <property type="evidence" value="ECO:0007669"/>
    <property type="project" value="TreeGrafter"/>
</dbReference>
<dbReference type="GO" id="GO:0005737">
    <property type="term" value="C:cytoplasm"/>
    <property type="evidence" value="ECO:0007669"/>
    <property type="project" value="TreeGrafter"/>
</dbReference>
<dbReference type="CDD" id="cd09601">
    <property type="entry name" value="M1_APN-Q_like"/>
    <property type="match status" value="1"/>
</dbReference>
<dbReference type="MEROPS" id="M01.007"/>
<feature type="transmembrane region" description="Helical" evidence="11">
    <location>
        <begin position="6"/>
        <end position="28"/>
    </location>
</feature>
<keyword evidence="3" id="KW-0645">Protease</keyword>
<evidence type="ECO:0000259" key="14">
    <source>
        <dbReference type="Pfam" id="PF17900"/>
    </source>
</evidence>
<dbReference type="InterPro" id="IPR027268">
    <property type="entry name" value="Peptidase_M4/M1_CTD_sf"/>
</dbReference>
<dbReference type="FunFam" id="2.60.40.1730:FF:000002">
    <property type="entry name" value="Aminopeptidase"/>
    <property type="match status" value="1"/>
</dbReference>
<evidence type="ECO:0000256" key="4">
    <source>
        <dbReference type="ARBA" id="ARBA00022723"/>
    </source>
</evidence>
<dbReference type="Pfam" id="PF11838">
    <property type="entry name" value="ERAP1_C"/>
    <property type="match status" value="1"/>
</dbReference>
<dbReference type="Proteomes" id="UP000016924">
    <property type="component" value="Unassembled WGS sequence"/>
</dbReference>
<dbReference type="RefSeq" id="XP_007777020.1">
    <property type="nucleotide sequence ID" value="XM_007778830.1"/>
</dbReference>
<feature type="domain" description="ERAP1-like C-terminal" evidence="13">
    <location>
        <begin position="689"/>
        <end position="1005"/>
    </location>
</feature>
<dbReference type="InterPro" id="IPR042097">
    <property type="entry name" value="Aminopeptidase_N-like_N_sf"/>
</dbReference>
<dbReference type="InterPro" id="IPR009598">
    <property type="entry name" value="BCALP"/>
</dbReference>
<dbReference type="Pfam" id="PF06726">
    <property type="entry name" value="BC10"/>
    <property type="match status" value="1"/>
</dbReference>
<feature type="domain" description="Aminopeptidase N-like N-terminal" evidence="14">
    <location>
        <begin position="170"/>
        <end position="358"/>
    </location>
</feature>
<keyword evidence="16" id="KW-1185">Reference proteome</keyword>
<feature type="domain" description="Peptidase M1 membrane alanine aminopeptidase" evidence="12">
    <location>
        <begin position="398"/>
        <end position="615"/>
    </location>
</feature>
<comment type="cofactor">
    <cofactor evidence="9">
        <name>Zn(2+)</name>
        <dbReference type="ChEBI" id="CHEBI:29105"/>
    </cofactor>
    <text evidence="9">Binds 1 zinc ion per subunit.</text>
</comment>
<dbReference type="GO" id="GO:0043171">
    <property type="term" value="P:peptide catabolic process"/>
    <property type="evidence" value="ECO:0007669"/>
    <property type="project" value="TreeGrafter"/>
</dbReference>
<evidence type="ECO:0000256" key="11">
    <source>
        <dbReference type="SAM" id="Phobius"/>
    </source>
</evidence>
<dbReference type="InterPro" id="IPR034016">
    <property type="entry name" value="M1_APN-typ"/>
</dbReference>
<feature type="binding site" evidence="9">
    <location>
        <position position="493"/>
    </location>
    <ligand>
        <name>Zn(2+)</name>
        <dbReference type="ChEBI" id="CHEBI:29105"/>
        <note>catalytic</note>
    </ligand>
</feature>
<gene>
    <name evidence="15" type="ORF">W97_00919</name>
</gene>
<dbReference type="InterPro" id="IPR045357">
    <property type="entry name" value="Aminopeptidase_N-like_N"/>
</dbReference>
<dbReference type="AlphaFoldDB" id="R7YIJ1"/>
<feature type="binding site" evidence="9">
    <location>
        <position position="470"/>
    </location>
    <ligand>
        <name>Zn(2+)</name>
        <dbReference type="ChEBI" id="CHEBI:29105"/>
        <note>catalytic</note>
    </ligand>
</feature>
<dbReference type="Pfam" id="PF17900">
    <property type="entry name" value="Peptidase_M1_N"/>
    <property type="match status" value="1"/>
</dbReference>
<evidence type="ECO:0000256" key="5">
    <source>
        <dbReference type="ARBA" id="ARBA00022801"/>
    </source>
</evidence>
<evidence type="ECO:0000256" key="6">
    <source>
        <dbReference type="ARBA" id="ARBA00022833"/>
    </source>
</evidence>
<organism evidence="15 16">
    <name type="scientific">Coniosporium apollinis (strain CBS 100218)</name>
    <name type="common">Rock-inhabiting black yeast</name>
    <dbReference type="NCBI Taxonomy" id="1168221"/>
    <lineage>
        <taxon>Eukaryota</taxon>
        <taxon>Fungi</taxon>
        <taxon>Dikarya</taxon>
        <taxon>Ascomycota</taxon>
        <taxon>Pezizomycotina</taxon>
        <taxon>Dothideomycetes</taxon>
        <taxon>Dothideomycetes incertae sedis</taxon>
        <taxon>Coniosporium</taxon>
    </lineage>
</organism>
<dbReference type="Gene3D" id="1.25.50.20">
    <property type="match status" value="1"/>
</dbReference>
<keyword evidence="2" id="KW-0031">Aminopeptidase</keyword>
<evidence type="ECO:0000256" key="2">
    <source>
        <dbReference type="ARBA" id="ARBA00022438"/>
    </source>
</evidence>
<dbReference type="Gene3D" id="2.60.40.1910">
    <property type="match status" value="1"/>
</dbReference>
<reference evidence="16" key="1">
    <citation type="submission" date="2012-06" db="EMBL/GenBank/DDBJ databases">
        <title>The genome sequence of Coniosporium apollinis CBS 100218.</title>
        <authorList>
            <consortium name="The Broad Institute Genome Sequencing Platform"/>
            <person name="Cuomo C."/>
            <person name="Gorbushina A."/>
            <person name="Noack S."/>
            <person name="Walker B."/>
            <person name="Young S.K."/>
            <person name="Zeng Q."/>
            <person name="Gargeya S."/>
            <person name="Fitzgerald M."/>
            <person name="Haas B."/>
            <person name="Abouelleil A."/>
            <person name="Alvarado L."/>
            <person name="Arachchi H.M."/>
            <person name="Berlin A.M."/>
            <person name="Chapman S.B."/>
            <person name="Goldberg J."/>
            <person name="Griggs A."/>
            <person name="Gujja S."/>
            <person name="Hansen M."/>
            <person name="Howarth C."/>
            <person name="Imamovic A."/>
            <person name="Larimer J."/>
            <person name="McCowan C."/>
            <person name="Montmayeur A."/>
            <person name="Murphy C."/>
            <person name="Neiman D."/>
            <person name="Pearson M."/>
            <person name="Priest M."/>
            <person name="Roberts A."/>
            <person name="Saif S."/>
            <person name="Shea T."/>
            <person name="Sisk P."/>
            <person name="Sykes S."/>
            <person name="Wortman J."/>
            <person name="Nusbaum C."/>
            <person name="Birren B."/>
        </authorList>
    </citation>
    <scope>NUCLEOTIDE SEQUENCE [LARGE SCALE GENOMIC DNA]</scope>
    <source>
        <strain evidence="16">CBS 100218</strain>
    </source>
</reference>
<feature type="binding site" evidence="9">
    <location>
        <position position="474"/>
    </location>
    <ligand>
        <name>Zn(2+)</name>
        <dbReference type="ChEBI" id="CHEBI:29105"/>
        <note>catalytic</note>
    </ligand>
</feature>
<evidence type="ECO:0000256" key="7">
    <source>
        <dbReference type="ARBA" id="ARBA00023049"/>
    </source>
</evidence>
<dbReference type="GO" id="GO:0070006">
    <property type="term" value="F:metalloaminopeptidase activity"/>
    <property type="evidence" value="ECO:0007669"/>
    <property type="project" value="TreeGrafter"/>
</dbReference>
<dbReference type="PRINTS" id="PR00756">
    <property type="entry name" value="ALADIPTASE"/>
</dbReference>
<dbReference type="FunFam" id="2.60.40.1910:FF:000004">
    <property type="entry name" value="Aminopeptidase"/>
    <property type="match status" value="1"/>
</dbReference>
<dbReference type="PANTHER" id="PTHR11533:SF171">
    <property type="entry name" value="AMINOPEPTIDASE"/>
    <property type="match status" value="1"/>
</dbReference>
<dbReference type="GO" id="GO:0006508">
    <property type="term" value="P:proteolysis"/>
    <property type="evidence" value="ECO:0007669"/>
    <property type="project" value="UniProtKB-KW"/>
</dbReference>
<keyword evidence="11" id="KW-0812">Transmembrane</keyword>
<keyword evidence="11" id="KW-0472">Membrane</keyword>
<keyword evidence="6 9" id="KW-0862">Zinc</keyword>
<keyword evidence="7" id="KW-0482">Metalloprotease</keyword>
<dbReference type="SUPFAM" id="SSF55486">
    <property type="entry name" value="Metalloproteases ('zincins'), catalytic domain"/>
    <property type="match status" value="1"/>
</dbReference>
<dbReference type="OMA" id="WNVWSQF"/>
<feature type="site" description="Transition state stabilizer" evidence="10">
    <location>
        <position position="556"/>
    </location>
</feature>
<comment type="similarity">
    <text evidence="1">Belongs to the peptidase M1 family.</text>
</comment>
<feature type="active site" description="Proton acceptor" evidence="8">
    <location>
        <position position="471"/>
    </location>
</feature>
<dbReference type="EMBL" id="JH767556">
    <property type="protein sequence ID" value="EON61703.1"/>
    <property type="molecule type" value="Genomic_DNA"/>
</dbReference>
<keyword evidence="4 9" id="KW-0479">Metal-binding</keyword>
<dbReference type="Gene3D" id="2.60.40.1730">
    <property type="entry name" value="tricorn interacting facor f3 domain"/>
    <property type="match status" value="1"/>
</dbReference>
<evidence type="ECO:0000259" key="12">
    <source>
        <dbReference type="Pfam" id="PF01433"/>
    </source>
</evidence>
<dbReference type="SMART" id="SM01396">
    <property type="entry name" value="BC10"/>
    <property type="match status" value="1"/>
</dbReference>
<evidence type="ECO:0000256" key="1">
    <source>
        <dbReference type="ARBA" id="ARBA00010136"/>
    </source>
</evidence>
<accession>R7YIJ1</accession>
<dbReference type="GO" id="GO:0008270">
    <property type="term" value="F:zinc ion binding"/>
    <property type="evidence" value="ECO:0007669"/>
    <property type="project" value="InterPro"/>
</dbReference>
<dbReference type="SUPFAM" id="SSF63737">
    <property type="entry name" value="Leukotriene A4 hydrolase N-terminal domain"/>
    <property type="match status" value="1"/>
</dbReference>
<dbReference type="Gene3D" id="1.10.390.10">
    <property type="entry name" value="Neutral Protease Domain 2"/>
    <property type="match status" value="1"/>
</dbReference>
<dbReference type="OrthoDB" id="10031169at2759"/>
<evidence type="ECO:0000313" key="15">
    <source>
        <dbReference type="EMBL" id="EON61703.1"/>
    </source>
</evidence>
<dbReference type="InterPro" id="IPR024571">
    <property type="entry name" value="ERAP1-like_C_dom"/>
</dbReference>
<feature type="transmembrane region" description="Helical" evidence="11">
    <location>
        <begin position="35"/>
        <end position="53"/>
    </location>
</feature>
<dbReference type="InterPro" id="IPR050344">
    <property type="entry name" value="Peptidase_M1_aminopeptidases"/>
</dbReference>
<evidence type="ECO:0000256" key="8">
    <source>
        <dbReference type="PIRSR" id="PIRSR634016-1"/>
    </source>
</evidence>
<keyword evidence="11" id="KW-1133">Transmembrane helix</keyword>
<dbReference type="InterPro" id="IPR001930">
    <property type="entry name" value="Peptidase_M1"/>
</dbReference>
<evidence type="ECO:0000256" key="9">
    <source>
        <dbReference type="PIRSR" id="PIRSR634016-3"/>
    </source>
</evidence>
<sequence>MFCLRSWIPILFFLTNASPIYLILFISATYFLNRSCVYCTLLLAILVIALFDFRQGLFDPRQGTAIPNGPSSTNTTGAGDATVGDVGGGGAGLGNNRTAVTAELVASAVNSTVAAMASSAVEGIKRRIHPSEEQWSGDVATDVVKGFFARRTWRIPIKPTNYAISLYDLELGGAFSYQGTVKIALDIKKSVKHITCNANQLKIHSVDVQTEHNKTEQSFKASDISYDEKAQKATFQFDNDLPVASHASLVVKFQGTMNNLMAGFYRSRYKPAATPAKSVPHDDEYHYMFSTQFESCDARRAFPCFDEPNLKATFDFEIEIPEDQTALSNMPEKEVRKGSKEGLKIVSFDQTPVMSTYLLAWAFGDFEYVEDFTKRKYGGKNLPVRVYTTKGLKEQGRFALEHAHKITDYFSDIFRIEYPLPKVDLLAVHEFSHGAMENWGLITYRTTAVLFDPEHSDQKYKNRVAYVVAHELAHQWFGNLVTMDWWSELWLNEGFATWVGWLATDHLHPDWNIWGQFVTESLQTAFQLDSLRNSHPIEVPVKDALEVDQIFDHISYLKGSSVIRMLSSHLGVDTFLLGVSNYLQKHKYGNATTNDLWSALSDASGQDVNKFMDPWIRKIGFPVVTVAEEPGQISVRQSRFLLSGDVKPEEDQTTWWIPLGLKTGPQAAIKATGALTTKEETIRDVDESFYKLNADQNGFYRTNYPPERLVQLGAAKDRLSVEDRIGLVGDAAALATSGDGNTAALLALTEGFHDEQNYLVWQQILNALANIRSIFSDDEEVSKGLKAFALKLVTPATDKIGWDFASNEDFLTGQLRSLLIATAGLAGHEGVIAEAKKRFSAYTSGTDKSAIHPSLRSAIFRIAITEGGQEAYDAVKQEYLTTTSIDGKEICLVSLGRVQTPELANAFLDFLFSDKVAVQDVHSGAASLAANTKTRYLLWEFVKKNWDSKVYPRLSGNMVVLERFLRMSLTKFASFEIEKDIREFFEGKDNRGYDRGLGVISDTVRSSATYRERDLGTAKEWLGAHGYL</sequence>
<proteinExistence type="inferred from homology"/>
<dbReference type="GO" id="GO:0042277">
    <property type="term" value="F:peptide binding"/>
    <property type="evidence" value="ECO:0007669"/>
    <property type="project" value="TreeGrafter"/>
</dbReference>
<keyword evidence="5" id="KW-0378">Hydrolase</keyword>
<dbReference type="STRING" id="1168221.R7YIJ1"/>
<evidence type="ECO:0000259" key="13">
    <source>
        <dbReference type="Pfam" id="PF11838"/>
    </source>
</evidence>
<dbReference type="FunFam" id="1.10.390.10:FF:000001">
    <property type="entry name" value="Aminopeptidase"/>
    <property type="match status" value="1"/>
</dbReference>
<dbReference type="GeneID" id="19898230"/>
<dbReference type="PANTHER" id="PTHR11533">
    <property type="entry name" value="PROTEASE M1 ZINC METALLOPROTEASE"/>
    <property type="match status" value="1"/>
</dbReference>
<dbReference type="FunFam" id="1.25.50.20:FF:000002">
    <property type="entry name" value="Aminopeptidase"/>
    <property type="match status" value="1"/>
</dbReference>
<dbReference type="Pfam" id="PF01433">
    <property type="entry name" value="Peptidase_M1"/>
    <property type="match status" value="1"/>
</dbReference>
<dbReference type="InterPro" id="IPR014782">
    <property type="entry name" value="Peptidase_M1_dom"/>
</dbReference>
<dbReference type="eggNOG" id="KOG1046">
    <property type="taxonomic scope" value="Eukaryota"/>
</dbReference>
<evidence type="ECO:0000256" key="3">
    <source>
        <dbReference type="ARBA" id="ARBA00022670"/>
    </source>
</evidence>
<evidence type="ECO:0000256" key="10">
    <source>
        <dbReference type="PIRSR" id="PIRSR634016-4"/>
    </source>
</evidence>
<protein>
    <submittedName>
        <fullName evidence="15">Uncharacterized protein</fullName>
    </submittedName>
</protein>